<evidence type="ECO:0008006" key="4">
    <source>
        <dbReference type="Google" id="ProtNLM"/>
    </source>
</evidence>
<sequence>MSASRGKTERKIGTLVLGGIELASFLSTHDVRHLLVLVLLLVFFFVPVIGYWQLRTSEKS</sequence>
<reference evidence="2 3" key="1">
    <citation type="journal article" date="2021" name="Int. J. Syst. Evol. Microbiol.">
        <title>Reticulibacter mediterranei gen. nov., sp. nov., within the new family Reticulibacteraceae fam. nov., and Ktedonospora formicarum gen. nov., sp. nov., Ktedonobacter robiniae sp. nov., Dictyobacter formicarum sp. nov. and Dictyobacter arantiisoli sp. nov., belonging to the class Ktedonobacteria.</title>
        <authorList>
            <person name="Yabe S."/>
            <person name="Zheng Y."/>
            <person name="Wang C.M."/>
            <person name="Sakai Y."/>
            <person name="Abe K."/>
            <person name="Yokota A."/>
            <person name="Donadio S."/>
            <person name="Cavaletti L."/>
            <person name="Monciardini P."/>
        </authorList>
    </citation>
    <scope>NUCLEOTIDE SEQUENCE [LARGE SCALE GENOMIC DNA]</scope>
    <source>
        <strain evidence="2 3">SOSP1-30</strain>
    </source>
</reference>
<keyword evidence="1" id="KW-0472">Membrane</keyword>
<evidence type="ECO:0000313" key="2">
    <source>
        <dbReference type="EMBL" id="GHO58948.1"/>
    </source>
</evidence>
<accession>A0ABQ3V1W0</accession>
<proteinExistence type="predicted"/>
<name>A0ABQ3V1W0_9CHLR</name>
<dbReference type="Proteomes" id="UP000654345">
    <property type="component" value="Unassembled WGS sequence"/>
</dbReference>
<keyword evidence="1" id="KW-1133">Transmembrane helix</keyword>
<evidence type="ECO:0000256" key="1">
    <source>
        <dbReference type="SAM" id="Phobius"/>
    </source>
</evidence>
<dbReference type="EMBL" id="BNJG01000003">
    <property type="protein sequence ID" value="GHO58948.1"/>
    <property type="molecule type" value="Genomic_DNA"/>
</dbReference>
<evidence type="ECO:0000313" key="3">
    <source>
        <dbReference type="Proteomes" id="UP000654345"/>
    </source>
</evidence>
<protein>
    <recommendedName>
        <fullName evidence="4">Phage shock protein PspC N-terminal domain-containing protein</fullName>
    </recommendedName>
</protein>
<keyword evidence="3" id="KW-1185">Reference proteome</keyword>
<dbReference type="RefSeq" id="WP_201375185.1">
    <property type="nucleotide sequence ID" value="NZ_BNJG01000003.1"/>
</dbReference>
<organism evidence="2 3">
    <name type="scientific">Ktedonobacter robiniae</name>
    <dbReference type="NCBI Taxonomy" id="2778365"/>
    <lineage>
        <taxon>Bacteria</taxon>
        <taxon>Bacillati</taxon>
        <taxon>Chloroflexota</taxon>
        <taxon>Ktedonobacteria</taxon>
        <taxon>Ktedonobacterales</taxon>
        <taxon>Ktedonobacteraceae</taxon>
        <taxon>Ktedonobacter</taxon>
    </lineage>
</organism>
<gene>
    <name evidence="2" type="ORF">KSB_74230</name>
</gene>
<comment type="caution">
    <text evidence="2">The sequence shown here is derived from an EMBL/GenBank/DDBJ whole genome shotgun (WGS) entry which is preliminary data.</text>
</comment>
<keyword evidence="1" id="KW-0812">Transmembrane</keyword>
<feature type="transmembrane region" description="Helical" evidence="1">
    <location>
        <begin position="34"/>
        <end position="54"/>
    </location>
</feature>